<evidence type="ECO:0000313" key="3">
    <source>
        <dbReference type="EMBL" id="GHG94769.1"/>
    </source>
</evidence>
<sequence length="158" mass="18287">MTLRYLTPLTAEEQLAQGLSDPQPLAIADRVRFSELDTQNHVNNKAYMDWFERARVEHMFNVWRPLFDGLPRPRVAVHSATIRYVKEMLENESYVVTSRAESFRNSSIVFDQQIWSGDLRATLKLVAVMQTPDSHDRYPIPEALRAYLTDVEGARFEG</sequence>
<proteinExistence type="inferred from homology"/>
<dbReference type="CDD" id="cd00586">
    <property type="entry name" value="4HBT"/>
    <property type="match status" value="1"/>
</dbReference>
<comment type="caution">
    <text evidence="3">The sequence shown here is derived from an EMBL/GenBank/DDBJ whole genome shotgun (WGS) entry which is preliminary data.</text>
</comment>
<evidence type="ECO:0000256" key="1">
    <source>
        <dbReference type="ARBA" id="ARBA00005953"/>
    </source>
</evidence>
<accession>A0A8J3MCX8</accession>
<name>A0A8J3MCX8_9RHOB</name>
<dbReference type="SUPFAM" id="SSF54637">
    <property type="entry name" value="Thioesterase/thiol ester dehydrase-isomerase"/>
    <property type="match status" value="1"/>
</dbReference>
<keyword evidence="2" id="KW-0378">Hydrolase</keyword>
<dbReference type="Proteomes" id="UP000611500">
    <property type="component" value="Unassembled WGS sequence"/>
</dbReference>
<evidence type="ECO:0008006" key="5">
    <source>
        <dbReference type="Google" id="ProtNLM"/>
    </source>
</evidence>
<dbReference type="PANTHER" id="PTHR31793">
    <property type="entry name" value="4-HYDROXYBENZOYL-COA THIOESTERASE FAMILY MEMBER"/>
    <property type="match status" value="1"/>
</dbReference>
<reference evidence="3" key="2">
    <citation type="submission" date="2020-09" db="EMBL/GenBank/DDBJ databases">
        <authorList>
            <person name="Sun Q."/>
            <person name="Zhou Y."/>
        </authorList>
    </citation>
    <scope>NUCLEOTIDE SEQUENCE</scope>
    <source>
        <strain evidence="3">CGMCC 1.7081</strain>
    </source>
</reference>
<evidence type="ECO:0000313" key="4">
    <source>
        <dbReference type="Proteomes" id="UP000611500"/>
    </source>
</evidence>
<dbReference type="RefSeq" id="WP_028094270.1">
    <property type="nucleotide sequence ID" value="NZ_BNAP01000013.1"/>
</dbReference>
<comment type="similarity">
    <text evidence="1">Belongs to the 4-hydroxybenzoyl-CoA thioesterase family.</text>
</comment>
<dbReference type="InterPro" id="IPR029069">
    <property type="entry name" value="HotDog_dom_sf"/>
</dbReference>
<gene>
    <name evidence="3" type="ORF">GCM10010961_27980</name>
</gene>
<dbReference type="Pfam" id="PF13279">
    <property type="entry name" value="4HBT_2"/>
    <property type="match status" value="1"/>
</dbReference>
<dbReference type="InterPro" id="IPR050563">
    <property type="entry name" value="4-hydroxybenzoyl-CoA_TE"/>
</dbReference>
<dbReference type="PANTHER" id="PTHR31793:SF27">
    <property type="entry name" value="NOVEL THIOESTERASE SUPERFAMILY DOMAIN AND SAPOSIN A-TYPE DOMAIN CONTAINING PROTEIN (0610012H03RIK)"/>
    <property type="match status" value="1"/>
</dbReference>
<dbReference type="AlphaFoldDB" id="A0A8J3MCX8"/>
<evidence type="ECO:0000256" key="2">
    <source>
        <dbReference type="ARBA" id="ARBA00022801"/>
    </source>
</evidence>
<keyword evidence="4" id="KW-1185">Reference proteome</keyword>
<protein>
    <recommendedName>
        <fullName evidence="5">Acyl-CoA thioester hydrolase</fullName>
    </recommendedName>
</protein>
<dbReference type="EMBL" id="BNAP01000013">
    <property type="protein sequence ID" value="GHG94769.1"/>
    <property type="molecule type" value="Genomic_DNA"/>
</dbReference>
<organism evidence="3 4">
    <name type="scientific">Pseudodonghicola xiamenensis</name>
    <dbReference type="NCBI Taxonomy" id="337702"/>
    <lineage>
        <taxon>Bacteria</taxon>
        <taxon>Pseudomonadati</taxon>
        <taxon>Pseudomonadota</taxon>
        <taxon>Alphaproteobacteria</taxon>
        <taxon>Rhodobacterales</taxon>
        <taxon>Paracoccaceae</taxon>
        <taxon>Pseudodonghicola</taxon>
    </lineage>
</organism>
<reference evidence="3" key="1">
    <citation type="journal article" date="2014" name="Int. J. Syst. Evol. Microbiol.">
        <title>Complete genome sequence of Corynebacterium casei LMG S-19264T (=DSM 44701T), isolated from a smear-ripened cheese.</title>
        <authorList>
            <consortium name="US DOE Joint Genome Institute (JGI-PGF)"/>
            <person name="Walter F."/>
            <person name="Albersmeier A."/>
            <person name="Kalinowski J."/>
            <person name="Ruckert C."/>
        </authorList>
    </citation>
    <scope>NUCLEOTIDE SEQUENCE</scope>
    <source>
        <strain evidence="3">CGMCC 1.7081</strain>
    </source>
</reference>
<dbReference type="Gene3D" id="3.10.129.10">
    <property type="entry name" value="Hotdog Thioesterase"/>
    <property type="match status" value="1"/>
</dbReference>
<dbReference type="GO" id="GO:0047617">
    <property type="term" value="F:fatty acyl-CoA hydrolase activity"/>
    <property type="evidence" value="ECO:0007669"/>
    <property type="project" value="TreeGrafter"/>
</dbReference>